<dbReference type="InterPro" id="IPR036188">
    <property type="entry name" value="FAD/NAD-bd_sf"/>
</dbReference>
<dbReference type="GO" id="GO:0050660">
    <property type="term" value="F:flavin adenine dinucleotide binding"/>
    <property type="evidence" value="ECO:0007669"/>
    <property type="project" value="InterPro"/>
</dbReference>
<evidence type="ECO:0000256" key="5">
    <source>
        <dbReference type="PIRSR" id="PIRSR000137-2"/>
    </source>
</evidence>
<comment type="cofactor">
    <cofactor evidence="1 5">
        <name>FAD</name>
        <dbReference type="ChEBI" id="CHEBI:57692"/>
    </cofactor>
</comment>
<comment type="similarity">
    <text evidence="2">Belongs to the GMC oxidoreductase family.</text>
</comment>
<feature type="binding site" evidence="5">
    <location>
        <position position="523"/>
    </location>
    <ligand>
        <name>FAD</name>
        <dbReference type="ChEBI" id="CHEBI:57692"/>
    </ligand>
</feature>
<dbReference type="SUPFAM" id="SSF51905">
    <property type="entry name" value="FAD/NAD(P)-binding domain"/>
    <property type="match status" value="1"/>
</dbReference>
<reference evidence="8 9" key="1">
    <citation type="submission" date="2017-09" db="EMBL/GenBank/DDBJ databases">
        <title>The Catabolism of 3,6-Dichlorosalicylic acid is Initiated by the Cytochrome P450 Monooxygenase DsmABC in Rhizorhabdus dicambivorans Ndbn-20.</title>
        <authorList>
            <person name="Na L."/>
        </authorList>
    </citation>
    <scope>NUCLEOTIDE SEQUENCE [LARGE SCALE GENOMIC DNA]</scope>
    <source>
        <strain evidence="8 9">Ndbn-20m</strain>
    </source>
</reference>
<feature type="domain" description="Glucose-methanol-choline oxidoreductase C-terminal" evidence="7">
    <location>
        <begin position="363"/>
        <end position="542"/>
    </location>
</feature>
<protein>
    <submittedName>
        <fullName evidence="8">Glucose-methanol-choline oxidoreductase</fullName>
    </submittedName>
</protein>
<dbReference type="OrthoDB" id="9785276at2"/>
<keyword evidence="3" id="KW-0285">Flavoprotein</keyword>
<dbReference type="GO" id="GO:0016614">
    <property type="term" value="F:oxidoreductase activity, acting on CH-OH group of donors"/>
    <property type="evidence" value="ECO:0007669"/>
    <property type="project" value="InterPro"/>
</dbReference>
<dbReference type="SUPFAM" id="SSF54373">
    <property type="entry name" value="FAD-linked reductases, C-terminal domain"/>
    <property type="match status" value="1"/>
</dbReference>
<dbReference type="InterPro" id="IPR000172">
    <property type="entry name" value="GMC_OxRdtase_N"/>
</dbReference>
<organism evidence="8 9">
    <name type="scientific">Rhizorhabdus dicambivorans</name>
    <dbReference type="NCBI Taxonomy" id="1850238"/>
    <lineage>
        <taxon>Bacteria</taxon>
        <taxon>Pseudomonadati</taxon>
        <taxon>Pseudomonadota</taxon>
        <taxon>Alphaproteobacteria</taxon>
        <taxon>Sphingomonadales</taxon>
        <taxon>Sphingomonadaceae</taxon>
        <taxon>Rhizorhabdus</taxon>
    </lineage>
</organism>
<keyword evidence="9" id="KW-1185">Reference proteome</keyword>
<dbReference type="EMBL" id="NWUF01000024">
    <property type="protein sequence ID" value="PCE40698.1"/>
    <property type="molecule type" value="Genomic_DNA"/>
</dbReference>
<dbReference type="Pfam" id="PF05199">
    <property type="entry name" value="GMC_oxred_C"/>
    <property type="match status" value="1"/>
</dbReference>
<name>A0A2A4FTD1_9SPHN</name>
<dbReference type="Pfam" id="PF00732">
    <property type="entry name" value="GMC_oxred_N"/>
    <property type="match status" value="1"/>
</dbReference>
<dbReference type="RefSeq" id="WP_066964061.1">
    <property type="nucleotide sequence ID" value="NZ_CP023449.1"/>
</dbReference>
<dbReference type="KEGG" id="rdi:CMV14_05195"/>
<proteinExistence type="inferred from homology"/>
<evidence type="ECO:0000313" key="9">
    <source>
        <dbReference type="Proteomes" id="UP000218934"/>
    </source>
</evidence>
<evidence type="ECO:0000256" key="2">
    <source>
        <dbReference type="ARBA" id="ARBA00010790"/>
    </source>
</evidence>
<dbReference type="InterPro" id="IPR007867">
    <property type="entry name" value="GMC_OxRtase_C"/>
</dbReference>
<evidence type="ECO:0000256" key="3">
    <source>
        <dbReference type="ARBA" id="ARBA00022630"/>
    </source>
</evidence>
<feature type="binding site" evidence="5">
    <location>
        <position position="220"/>
    </location>
    <ligand>
        <name>FAD</name>
        <dbReference type="ChEBI" id="CHEBI:57692"/>
    </ligand>
</feature>
<dbReference type="Proteomes" id="UP000218934">
    <property type="component" value="Unassembled WGS sequence"/>
</dbReference>
<dbReference type="InterPro" id="IPR012132">
    <property type="entry name" value="GMC_OxRdtase"/>
</dbReference>
<dbReference type="PIRSF" id="PIRSF000137">
    <property type="entry name" value="Alcohol_oxidase"/>
    <property type="match status" value="1"/>
</dbReference>
<evidence type="ECO:0000259" key="7">
    <source>
        <dbReference type="Pfam" id="PF05199"/>
    </source>
</evidence>
<dbReference type="Gene3D" id="3.50.50.60">
    <property type="entry name" value="FAD/NAD(P)-binding domain"/>
    <property type="match status" value="2"/>
</dbReference>
<sequence>MHFDYIVAGAGAAGCVVANRLSSRSANKVLLLEAGSDFTPGKEPDTIRDIYPRSVGVSAFKWPAMLGRARLDRDDIWPLDQARVMGGCSAIMGMLALRGLPEDYDEWARFGLDDWSWNDVLPNFRRIENDLDFNDAMHGQSGEITIRRHAPTSWPPLCRALARALPQYPQIDDVNGDFRDGIGLMPMSSTADARVYAASAFLTPDVRARPNLTIRPDSEVTRLEFDGRKTIGLWIRTNHGETLVSGNEIILASGALRSPILLQKAGIGDAAALADVGITAIADRRGVGANLQNHPALYISAMLDGDARQPADLRPWNMNGLRYSSAVKGCDRGDMLMLFINKSSWHAVGRHIGTIGVSVYKAYSTGHVGLIRRDGELAADYSLGLLSDQRDLERLTLGVREAYRLWKHPEIAPLRHEIIASPSGKLVRHLAVPNRRNAAVAAATAAMMDAVPPIRTIAARMAGSDVGDMLPDPDALREWVYRKAMPLCHFVGTCRMGVESDPLAVTDGAGSVIGVGGLRVIDGGTLPTVPRANTNIPITMVADRICEKILAGG</sequence>
<dbReference type="AlphaFoldDB" id="A0A2A4FTD1"/>
<keyword evidence="4 5" id="KW-0274">FAD</keyword>
<feature type="binding site" evidence="5">
    <location>
        <position position="84"/>
    </location>
    <ligand>
        <name>FAD</name>
        <dbReference type="ChEBI" id="CHEBI:57692"/>
    </ligand>
</feature>
<dbReference type="Gene3D" id="3.30.410.40">
    <property type="match status" value="1"/>
</dbReference>
<feature type="domain" description="Glucose-methanol-choline oxidoreductase N-terminal" evidence="6">
    <location>
        <begin position="3"/>
        <end position="296"/>
    </location>
</feature>
<dbReference type="PANTHER" id="PTHR11552:SF147">
    <property type="entry name" value="CHOLINE DEHYDROGENASE, MITOCHONDRIAL"/>
    <property type="match status" value="1"/>
</dbReference>
<dbReference type="PANTHER" id="PTHR11552">
    <property type="entry name" value="GLUCOSE-METHANOL-CHOLINE GMC OXIDOREDUCTASE"/>
    <property type="match status" value="1"/>
</dbReference>
<gene>
    <name evidence="8" type="ORF">COO09_19095</name>
</gene>
<evidence type="ECO:0000313" key="8">
    <source>
        <dbReference type="EMBL" id="PCE40698.1"/>
    </source>
</evidence>
<evidence type="ECO:0000259" key="6">
    <source>
        <dbReference type="Pfam" id="PF00732"/>
    </source>
</evidence>
<comment type="caution">
    <text evidence="8">The sequence shown here is derived from an EMBL/GenBank/DDBJ whole genome shotgun (WGS) entry which is preliminary data.</text>
</comment>
<accession>A0A2A4FTD1</accession>
<evidence type="ECO:0000256" key="1">
    <source>
        <dbReference type="ARBA" id="ARBA00001974"/>
    </source>
</evidence>
<evidence type="ECO:0000256" key="4">
    <source>
        <dbReference type="ARBA" id="ARBA00022827"/>
    </source>
</evidence>